<organism evidence="8 11">
    <name type="scientific">Frankliniella occidentalis</name>
    <name type="common">Western flower thrips</name>
    <name type="synonym">Euthrips occidentalis</name>
    <dbReference type="NCBI Taxonomy" id="133901"/>
    <lineage>
        <taxon>Eukaryota</taxon>
        <taxon>Metazoa</taxon>
        <taxon>Ecdysozoa</taxon>
        <taxon>Arthropoda</taxon>
        <taxon>Hexapoda</taxon>
        <taxon>Insecta</taxon>
        <taxon>Pterygota</taxon>
        <taxon>Neoptera</taxon>
        <taxon>Paraneoptera</taxon>
        <taxon>Thysanoptera</taxon>
        <taxon>Terebrantia</taxon>
        <taxon>Thripoidea</taxon>
        <taxon>Thripidae</taxon>
        <taxon>Frankliniella</taxon>
    </lineage>
</organism>
<keyword evidence="4 5" id="KW-0472">Membrane</keyword>
<dbReference type="InterPro" id="IPR008253">
    <property type="entry name" value="Marvel"/>
</dbReference>
<reference evidence="9 10" key="1">
    <citation type="submission" date="2025-04" db="UniProtKB">
        <authorList>
            <consortium name="RefSeq"/>
        </authorList>
    </citation>
    <scope>IDENTIFICATION</scope>
    <source>
        <tissue evidence="9 10">Whole organism</tissue>
    </source>
</reference>
<feature type="transmembrane region" description="Helical" evidence="6">
    <location>
        <begin position="98"/>
        <end position="122"/>
    </location>
</feature>
<evidence type="ECO:0000256" key="5">
    <source>
        <dbReference type="PROSITE-ProRule" id="PRU00581"/>
    </source>
</evidence>
<feature type="transmembrane region" description="Helical" evidence="6">
    <location>
        <begin position="128"/>
        <end position="145"/>
    </location>
</feature>
<evidence type="ECO:0000313" key="8">
    <source>
        <dbReference type="Proteomes" id="UP000504606"/>
    </source>
</evidence>
<dbReference type="KEGG" id="foc:113209292"/>
<dbReference type="RefSeq" id="XP_026282510.1">
    <property type="nucleotide sequence ID" value="XM_026426725.2"/>
</dbReference>
<evidence type="ECO:0000313" key="10">
    <source>
        <dbReference type="RefSeq" id="XP_026282518.1"/>
    </source>
</evidence>
<protein>
    <submittedName>
        <fullName evidence="9 10">MARVEL domain-containing protein 1</fullName>
    </submittedName>
</protein>
<keyword evidence="2 5" id="KW-0812">Transmembrane</keyword>
<evidence type="ECO:0000256" key="1">
    <source>
        <dbReference type="ARBA" id="ARBA00004141"/>
    </source>
</evidence>
<keyword evidence="3 6" id="KW-1133">Transmembrane helix</keyword>
<gene>
    <name evidence="9 10 11 12" type="primary">LOC113209292</name>
</gene>
<evidence type="ECO:0000313" key="11">
    <source>
        <dbReference type="RefSeq" id="XP_026282525.1"/>
    </source>
</evidence>
<dbReference type="PANTHER" id="PTHR22776:SF49">
    <property type="entry name" value="MARVEL DOMAIN-CONTAINING PROTEIN"/>
    <property type="match status" value="1"/>
</dbReference>
<dbReference type="RefSeq" id="XP_026282533.1">
    <property type="nucleotide sequence ID" value="XM_026426748.2"/>
</dbReference>
<keyword evidence="8" id="KW-1185">Reference proteome</keyword>
<evidence type="ECO:0000256" key="3">
    <source>
        <dbReference type="ARBA" id="ARBA00022989"/>
    </source>
</evidence>
<accession>A0A6J1ST72</accession>
<evidence type="ECO:0000313" key="12">
    <source>
        <dbReference type="RefSeq" id="XP_026282533.1"/>
    </source>
</evidence>
<dbReference type="InterPro" id="IPR050578">
    <property type="entry name" value="MARVEL-CKLF_proteins"/>
</dbReference>
<dbReference type="RefSeq" id="XP_026282518.1">
    <property type="nucleotide sequence ID" value="XM_026426733.2"/>
</dbReference>
<dbReference type="OrthoDB" id="10028364at2759"/>
<dbReference type="GeneID" id="113209292"/>
<dbReference type="Proteomes" id="UP000504606">
    <property type="component" value="Unplaced"/>
</dbReference>
<dbReference type="PANTHER" id="PTHR22776">
    <property type="entry name" value="MARVEL-CONTAINING POTENTIAL LIPID RAFT-ASSOCIATED PROTEIN"/>
    <property type="match status" value="1"/>
</dbReference>
<proteinExistence type="predicted"/>
<name>A0A6J1ST72_FRAOC</name>
<dbReference type="PROSITE" id="PS51225">
    <property type="entry name" value="MARVEL"/>
    <property type="match status" value="1"/>
</dbReference>
<dbReference type="Pfam" id="PF01284">
    <property type="entry name" value="MARVEL"/>
    <property type="match status" value="1"/>
</dbReference>
<evidence type="ECO:0000259" key="7">
    <source>
        <dbReference type="PROSITE" id="PS51225"/>
    </source>
</evidence>
<evidence type="ECO:0000256" key="2">
    <source>
        <dbReference type="ARBA" id="ARBA00022692"/>
    </source>
</evidence>
<dbReference type="RefSeq" id="XP_026282525.1">
    <property type="nucleotide sequence ID" value="XM_026426740.2"/>
</dbReference>
<feature type="transmembrane region" description="Helical" evidence="6">
    <location>
        <begin position="39"/>
        <end position="59"/>
    </location>
</feature>
<dbReference type="GO" id="GO:0016020">
    <property type="term" value="C:membrane"/>
    <property type="evidence" value="ECO:0007669"/>
    <property type="project" value="UniProtKB-SubCell"/>
</dbReference>
<dbReference type="AlphaFoldDB" id="A0A6J1ST72"/>
<feature type="domain" description="MARVEL" evidence="7">
    <location>
        <begin position="29"/>
        <end position="155"/>
    </location>
</feature>
<evidence type="ECO:0000256" key="4">
    <source>
        <dbReference type="ARBA" id="ARBA00023136"/>
    </source>
</evidence>
<comment type="subcellular location">
    <subcellularLocation>
        <location evidence="1">Membrane</location>
        <topology evidence="1">Multi-pass membrane protein</topology>
    </subcellularLocation>
</comment>
<feature type="transmembrane region" description="Helical" evidence="6">
    <location>
        <begin position="65"/>
        <end position="86"/>
    </location>
</feature>
<evidence type="ECO:0000256" key="6">
    <source>
        <dbReference type="SAM" id="Phobius"/>
    </source>
</evidence>
<evidence type="ECO:0000313" key="9">
    <source>
        <dbReference type="RefSeq" id="XP_026282510.1"/>
    </source>
</evidence>
<sequence>MADPNYGRTTTVTTETIVTSPNIRFDPSYIRTLPGMLKAAQIILNLLGFICITVSYYSIHSRGSWFNTVAMIGFWFTGILLVFYLFHVIEKFFKIPWLKVEFVFCAVWTLFYLLAASLAAGWANRDEAFGAGAFFGYCAMVAYGYDAFLKFNAVKTGQLAQGERTTTTETVSPTAY</sequence>